<comment type="caution">
    <text evidence="2">The sequence shown here is derived from an EMBL/GenBank/DDBJ whole genome shotgun (WGS) entry which is preliminary data.</text>
</comment>
<feature type="transmembrane region" description="Helical" evidence="1">
    <location>
        <begin position="6"/>
        <end position="37"/>
    </location>
</feature>
<sequence>MNFWPILIGVAVVMLVIGSAIQAATALVWTGVIVLIVSVIMTALESTDVDR</sequence>
<proteinExistence type="predicted"/>
<organism evidence="2 3">
    <name type="scientific">Georgenia halophila</name>
    <dbReference type="NCBI Taxonomy" id="620889"/>
    <lineage>
        <taxon>Bacteria</taxon>
        <taxon>Bacillati</taxon>
        <taxon>Actinomycetota</taxon>
        <taxon>Actinomycetes</taxon>
        <taxon>Micrococcales</taxon>
        <taxon>Bogoriellaceae</taxon>
        <taxon>Georgenia</taxon>
    </lineage>
</organism>
<reference evidence="3" key="1">
    <citation type="journal article" date="2019" name="Int. J. Syst. Evol. Microbiol.">
        <title>The Global Catalogue of Microorganisms (GCM) 10K type strain sequencing project: providing services to taxonomists for standard genome sequencing and annotation.</title>
        <authorList>
            <consortium name="The Broad Institute Genomics Platform"/>
            <consortium name="The Broad Institute Genome Sequencing Center for Infectious Disease"/>
            <person name="Wu L."/>
            <person name="Ma J."/>
        </authorList>
    </citation>
    <scope>NUCLEOTIDE SEQUENCE [LARGE SCALE GENOMIC DNA]</scope>
    <source>
        <strain evidence="3">JCM 17810</strain>
    </source>
</reference>
<evidence type="ECO:0000313" key="2">
    <source>
        <dbReference type="EMBL" id="GAA4434333.1"/>
    </source>
</evidence>
<keyword evidence="1" id="KW-0472">Membrane</keyword>
<protein>
    <submittedName>
        <fullName evidence="2">Uncharacterized protein</fullName>
    </submittedName>
</protein>
<evidence type="ECO:0000256" key="1">
    <source>
        <dbReference type="SAM" id="Phobius"/>
    </source>
</evidence>
<keyword evidence="1" id="KW-1133">Transmembrane helix</keyword>
<keyword evidence="3" id="KW-1185">Reference proteome</keyword>
<keyword evidence="1" id="KW-0812">Transmembrane</keyword>
<dbReference type="Proteomes" id="UP001500622">
    <property type="component" value="Unassembled WGS sequence"/>
</dbReference>
<name>A0ABP8LTC4_9MICO</name>
<dbReference type="EMBL" id="BAABGN010000028">
    <property type="protein sequence ID" value="GAA4434333.1"/>
    <property type="molecule type" value="Genomic_DNA"/>
</dbReference>
<dbReference type="RefSeq" id="WP_345219228.1">
    <property type="nucleotide sequence ID" value="NZ_BAABGN010000028.1"/>
</dbReference>
<evidence type="ECO:0000313" key="3">
    <source>
        <dbReference type="Proteomes" id="UP001500622"/>
    </source>
</evidence>
<accession>A0ABP8LTC4</accession>
<dbReference type="Gene3D" id="1.10.287.70">
    <property type="match status" value="1"/>
</dbReference>
<gene>
    <name evidence="2" type="ORF">GCM10023169_41820</name>
</gene>